<proteinExistence type="inferred from homology"/>
<feature type="compositionally biased region" description="Acidic residues" evidence="6">
    <location>
        <begin position="255"/>
        <end position="274"/>
    </location>
</feature>
<reference evidence="8" key="1">
    <citation type="submission" date="2020-11" db="EMBL/GenBank/DDBJ databases">
        <authorList>
            <person name="Tran Van P."/>
        </authorList>
    </citation>
    <scope>NUCLEOTIDE SEQUENCE</scope>
</reference>
<dbReference type="InterPro" id="IPR004827">
    <property type="entry name" value="bZIP"/>
</dbReference>
<dbReference type="EMBL" id="OA883279">
    <property type="protein sequence ID" value="CAD7278473.1"/>
    <property type="molecule type" value="Genomic_DNA"/>
</dbReference>
<gene>
    <name evidence="8" type="ORF">NMOB1V02_LOCUS6175</name>
</gene>
<feature type="region of interest" description="Disordered" evidence="6">
    <location>
        <begin position="37"/>
        <end position="61"/>
    </location>
</feature>
<dbReference type="GO" id="GO:0051726">
    <property type="term" value="P:regulation of cell cycle"/>
    <property type="evidence" value="ECO:0007669"/>
    <property type="project" value="TreeGrafter"/>
</dbReference>
<feature type="compositionally biased region" description="Polar residues" evidence="6">
    <location>
        <begin position="242"/>
        <end position="254"/>
    </location>
</feature>
<dbReference type="Proteomes" id="UP000678499">
    <property type="component" value="Unassembled WGS sequence"/>
</dbReference>
<name>A0A7R9GFA1_9CRUS</name>
<dbReference type="PANTHER" id="PTHR11462">
    <property type="entry name" value="JUN TRANSCRIPTION FACTOR-RELATED"/>
    <property type="match status" value="1"/>
</dbReference>
<comment type="similarity">
    <text evidence="1">Belongs to the bZIP family. Jun subfamily.</text>
</comment>
<dbReference type="GO" id="GO:0000978">
    <property type="term" value="F:RNA polymerase II cis-regulatory region sequence-specific DNA binding"/>
    <property type="evidence" value="ECO:0007669"/>
    <property type="project" value="TreeGrafter"/>
</dbReference>
<organism evidence="8">
    <name type="scientific">Notodromas monacha</name>
    <dbReference type="NCBI Taxonomy" id="399045"/>
    <lineage>
        <taxon>Eukaryota</taxon>
        <taxon>Metazoa</taxon>
        <taxon>Ecdysozoa</taxon>
        <taxon>Arthropoda</taxon>
        <taxon>Crustacea</taxon>
        <taxon>Oligostraca</taxon>
        <taxon>Ostracoda</taxon>
        <taxon>Podocopa</taxon>
        <taxon>Podocopida</taxon>
        <taxon>Cypridocopina</taxon>
        <taxon>Cypridoidea</taxon>
        <taxon>Cyprididae</taxon>
        <taxon>Notodromas</taxon>
    </lineage>
</organism>
<evidence type="ECO:0000313" key="9">
    <source>
        <dbReference type="Proteomes" id="UP000678499"/>
    </source>
</evidence>
<dbReference type="Pfam" id="PF00170">
    <property type="entry name" value="bZIP_1"/>
    <property type="match status" value="1"/>
</dbReference>
<dbReference type="SMART" id="SM00338">
    <property type="entry name" value="BRLZ"/>
    <property type="match status" value="1"/>
</dbReference>
<dbReference type="InterPro" id="IPR002112">
    <property type="entry name" value="Leuzip_Jun"/>
</dbReference>
<dbReference type="PROSITE" id="PS50217">
    <property type="entry name" value="BZIP"/>
    <property type="match status" value="1"/>
</dbReference>
<dbReference type="AlphaFoldDB" id="A0A7R9GFA1"/>
<evidence type="ECO:0000256" key="2">
    <source>
        <dbReference type="ARBA" id="ARBA00023015"/>
    </source>
</evidence>
<keyword evidence="3" id="KW-0238">DNA-binding</keyword>
<evidence type="ECO:0000256" key="1">
    <source>
        <dbReference type="ARBA" id="ARBA00006882"/>
    </source>
</evidence>
<evidence type="ECO:0000256" key="4">
    <source>
        <dbReference type="ARBA" id="ARBA00023163"/>
    </source>
</evidence>
<dbReference type="Gene3D" id="1.20.5.170">
    <property type="match status" value="1"/>
</dbReference>
<evidence type="ECO:0000256" key="6">
    <source>
        <dbReference type="SAM" id="MobiDB-lite"/>
    </source>
</evidence>
<keyword evidence="9" id="KW-1185">Reference proteome</keyword>
<keyword evidence="2" id="KW-0805">Transcription regulation</keyword>
<dbReference type="SUPFAM" id="SSF57959">
    <property type="entry name" value="Leucine zipper domain"/>
    <property type="match status" value="1"/>
</dbReference>
<feature type="domain" description="BZIP" evidence="7">
    <location>
        <begin position="300"/>
        <end position="363"/>
    </location>
</feature>
<evidence type="ECO:0000259" key="7">
    <source>
        <dbReference type="PROSITE" id="PS50217"/>
    </source>
</evidence>
<dbReference type="InterPro" id="IPR050946">
    <property type="entry name" value="AP-1_TF_bZIP"/>
</dbReference>
<dbReference type="GO" id="GO:0005667">
    <property type="term" value="C:transcription regulator complex"/>
    <property type="evidence" value="ECO:0007669"/>
    <property type="project" value="TreeGrafter"/>
</dbReference>
<dbReference type="EMBL" id="CAJPEX010001242">
    <property type="protein sequence ID" value="CAG0918625.1"/>
    <property type="molecule type" value="Genomic_DNA"/>
</dbReference>
<dbReference type="GO" id="GO:0042127">
    <property type="term" value="P:regulation of cell population proliferation"/>
    <property type="evidence" value="ECO:0007669"/>
    <property type="project" value="TreeGrafter"/>
</dbReference>
<protein>
    <recommendedName>
        <fullName evidence="7">BZIP domain-containing protein</fullName>
    </recommendedName>
</protein>
<keyword evidence="5" id="KW-0175">Coiled coil</keyword>
<feature type="region of interest" description="Disordered" evidence="6">
    <location>
        <begin position="242"/>
        <end position="313"/>
    </location>
</feature>
<sequence>MKFMSNVSSKAAVTGEPFAVPLNPSLDKKRKALHLSLGQATPRKRAAGGLESPDLSRISSPTLDRFLGRNVDQGPPLLTPSTMDILFNKSTPTGEAKSFVDGFMEAYKSVEKRNDPMLTEATVVSHNEIFVDGLGNNETENAIPVVPQWHSYTNSQDESLTILPMYLESDEKSYTDLSYSQAPVDATYIAIADVDVPPAGSIPLVAKRTASLALTSGGKFVNVSLMEPKSEPQDVEVIENIPTTITNSPMSSVTYEEDQDDSMDGFPGSEEDDYKPDPPKRGGRKGNTRPIPSNLSAAERRKLEKKRARNREAASKCRAKKMATIASLQKENKDLMTERSRANNEVSKLKKEIAQLQSFIMQHIRDGCPTSFGEYRSSKL</sequence>
<evidence type="ECO:0000313" key="8">
    <source>
        <dbReference type="EMBL" id="CAD7278473.1"/>
    </source>
</evidence>
<dbReference type="PANTHER" id="PTHR11462:SF35">
    <property type="entry name" value="TRANSCRIPTION FACTOR JRA"/>
    <property type="match status" value="1"/>
</dbReference>
<keyword evidence="4" id="KW-0804">Transcription</keyword>
<dbReference type="CDD" id="cd14696">
    <property type="entry name" value="bZIP_Jun"/>
    <property type="match status" value="1"/>
</dbReference>
<evidence type="ECO:0000256" key="5">
    <source>
        <dbReference type="SAM" id="Coils"/>
    </source>
</evidence>
<dbReference type="GO" id="GO:0000981">
    <property type="term" value="F:DNA-binding transcription factor activity, RNA polymerase II-specific"/>
    <property type="evidence" value="ECO:0007669"/>
    <property type="project" value="TreeGrafter"/>
</dbReference>
<feature type="coiled-coil region" evidence="5">
    <location>
        <begin position="318"/>
        <end position="359"/>
    </location>
</feature>
<dbReference type="PRINTS" id="PR00043">
    <property type="entry name" value="LEUZIPPRJUN"/>
</dbReference>
<dbReference type="InterPro" id="IPR046347">
    <property type="entry name" value="bZIP_sf"/>
</dbReference>
<accession>A0A7R9GFA1</accession>
<evidence type="ECO:0000256" key="3">
    <source>
        <dbReference type="ARBA" id="ARBA00023125"/>
    </source>
</evidence>
<dbReference type="PROSITE" id="PS00036">
    <property type="entry name" value="BZIP_BASIC"/>
    <property type="match status" value="1"/>
</dbReference>